<evidence type="ECO:0000256" key="2">
    <source>
        <dbReference type="ARBA" id="ARBA00022475"/>
    </source>
</evidence>
<protein>
    <recommendedName>
        <fullName evidence="7">Cardiolipin synthase N-terminal domain-containing protein</fullName>
    </recommendedName>
</protein>
<comment type="subcellular location">
    <subcellularLocation>
        <location evidence="1">Cell membrane</location>
        <topology evidence="1">Multi-pass membrane protein</topology>
    </subcellularLocation>
</comment>
<proteinExistence type="predicted"/>
<evidence type="ECO:0000313" key="8">
    <source>
        <dbReference type="EMBL" id="NYJ08776.1"/>
    </source>
</evidence>
<reference evidence="8 9" key="1">
    <citation type="submission" date="2020-07" db="EMBL/GenBank/DDBJ databases">
        <title>Sequencing the genomes of 1000 actinobacteria strains.</title>
        <authorList>
            <person name="Klenk H.-P."/>
        </authorList>
    </citation>
    <scope>NUCLEOTIDE SEQUENCE [LARGE SCALE GENOMIC DNA]</scope>
    <source>
        <strain evidence="8 9">DSM 104001</strain>
    </source>
</reference>
<evidence type="ECO:0000259" key="7">
    <source>
        <dbReference type="Pfam" id="PF13396"/>
    </source>
</evidence>
<name>A0A853CMV8_9ACTN</name>
<dbReference type="Pfam" id="PF13396">
    <property type="entry name" value="PLDc_N"/>
    <property type="match status" value="1"/>
</dbReference>
<evidence type="ECO:0000256" key="4">
    <source>
        <dbReference type="ARBA" id="ARBA00022989"/>
    </source>
</evidence>
<organism evidence="8 9">
    <name type="scientific">Petropleomorpha daqingensis</name>
    <dbReference type="NCBI Taxonomy" id="2026353"/>
    <lineage>
        <taxon>Bacteria</taxon>
        <taxon>Bacillati</taxon>
        <taxon>Actinomycetota</taxon>
        <taxon>Actinomycetes</taxon>
        <taxon>Geodermatophilales</taxon>
        <taxon>Geodermatophilaceae</taxon>
        <taxon>Petropleomorpha</taxon>
    </lineage>
</organism>
<dbReference type="EMBL" id="JACBZT010000001">
    <property type="protein sequence ID" value="NYJ08776.1"/>
    <property type="molecule type" value="Genomic_DNA"/>
</dbReference>
<accession>A0A853CMV8</accession>
<gene>
    <name evidence="8" type="ORF">GGQ55_005054</name>
</gene>
<evidence type="ECO:0000256" key="1">
    <source>
        <dbReference type="ARBA" id="ARBA00004651"/>
    </source>
</evidence>
<keyword evidence="9" id="KW-1185">Reference proteome</keyword>
<keyword evidence="2" id="KW-1003">Cell membrane</keyword>
<evidence type="ECO:0000256" key="5">
    <source>
        <dbReference type="ARBA" id="ARBA00023136"/>
    </source>
</evidence>
<keyword evidence="4 6" id="KW-1133">Transmembrane helix</keyword>
<dbReference type="AlphaFoldDB" id="A0A853CMV8"/>
<evidence type="ECO:0000313" key="9">
    <source>
        <dbReference type="Proteomes" id="UP000541969"/>
    </source>
</evidence>
<dbReference type="InterPro" id="IPR027379">
    <property type="entry name" value="CLS_N"/>
</dbReference>
<keyword evidence="3 6" id="KW-0812">Transmembrane</keyword>
<keyword evidence="5 6" id="KW-0472">Membrane</keyword>
<comment type="caution">
    <text evidence="8">The sequence shown here is derived from an EMBL/GenBank/DDBJ whole genome shotgun (WGS) entry which is preliminary data.</text>
</comment>
<feature type="domain" description="Cardiolipin synthase N-terminal" evidence="7">
    <location>
        <begin position="20"/>
        <end position="62"/>
    </location>
</feature>
<feature type="transmembrane region" description="Helical" evidence="6">
    <location>
        <begin position="42"/>
        <end position="60"/>
    </location>
</feature>
<dbReference type="GO" id="GO:0005886">
    <property type="term" value="C:plasma membrane"/>
    <property type="evidence" value="ECO:0007669"/>
    <property type="project" value="UniProtKB-SubCell"/>
</dbReference>
<evidence type="ECO:0000256" key="6">
    <source>
        <dbReference type="SAM" id="Phobius"/>
    </source>
</evidence>
<dbReference type="RefSeq" id="WP_179721626.1">
    <property type="nucleotide sequence ID" value="NZ_JACBZT010000001.1"/>
</dbReference>
<evidence type="ECO:0000256" key="3">
    <source>
        <dbReference type="ARBA" id="ARBA00022692"/>
    </source>
</evidence>
<sequence length="64" mass="6807">MASPGQRAGVVALGAVQVSLAAAAWTDLARRPARQVNGPKPLWALVIAVNVVGPLTYFRFGRRH</sequence>
<dbReference type="Proteomes" id="UP000541969">
    <property type="component" value="Unassembled WGS sequence"/>
</dbReference>